<keyword evidence="3 5" id="KW-0347">Helicase</keyword>
<dbReference type="InterPro" id="IPR014001">
    <property type="entry name" value="Helicase_ATP-bd"/>
</dbReference>
<evidence type="ECO:0000259" key="9">
    <source>
        <dbReference type="PROSITE" id="PS51198"/>
    </source>
</evidence>
<dbReference type="Gene3D" id="3.40.50.300">
    <property type="entry name" value="P-loop containing nucleotide triphosphate hydrolases"/>
    <property type="match status" value="5"/>
</dbReference>
<dbReference type="GO" id="GO:0003678">
    <property type="term" value="F:DNA helicase activity"/>
    <property type="evidence" value="ECO:0007669"/>
    <property type="project" value="UniProtKB-EC"/>
</dbReference>
<feature type="domain" description="UvrD-like helicase ATP-binding" evidence="9">
    <location>
        <begin position="947"/>
        <end position="1163"/>
    </location>
</feature>
<dbReference type="InterPro" id="IPR011545">
    <property type="entry name" value="DEAD/DEAH_box_helicase_dom"/>
</dbReference>
<dbReference type="InterPro" id="IPR014017">
    <property type="entry name" value="DNA_helicase_UvrD-like_C"/>
</dbReference>
<sequence length="1581" mass="176424">MALLETHGQEPWWLALLHFLLRDDEAMATLLSQVREETAPTGETAGHIVATRFAGRCCATRLRQLTAEVAQPFDGHDPWSVAFALGWIRVSGGNSILPHWVFHELPDVRQMIAELREIDCGQADCPYCRHNHHPESLLSALFGKPGFRAHPAATDGTSLQRAIVSAGLARESLLAVLPTGGGKSICYQLPALVHYRRSGRLTVVISPLQSLMRDQVENLMKADIQCAATVNGMLTPLERRDVLERVRLGDIGILLVSPEQFRSRTFVEAIRMREIAAWVFDEAHCLSKWGHDFRTDYLYVSRFVREQFPGQAPIACFTATAKPDVIEDLCNHFQESLQIELKTFLGGHERTNLSYAVVPTAGGEKPQRIVELLRDGLRKEDAAVVFCATRKSAETFARIAAQQGISCACYHGGLSSELRKDTQRRFLEGELQVIAATNAFGMGVDKPNVRLVIHAEIPGSLENYLQEAGRAGRDGTQARCVLLFDPQDVETQFRLSSSSQLSQRDFVGLLRALRGQARKLGKDEIVVSAKELLAQSSGTGIDIDAPDASTKVTTAIAWLERNSFLARNENATKVFPASLRVASLQEAKDRIDKANLSASVQQKFLAVATALFRSDTPEGLSTDELMLDAGIQPEECFRIVHQLAKLGILVNDLGLTVRLIRGVRGASASRLEFLCALERELLELMAEYAPDADQDDAQQHLNLRAVCTELRSRLKHEDEAVQVDPTQVRACLRTMADGFGSGNDKRGMIQLQTLGDDTLRVTLRRPWSQIRRICELRRAVAQVTLTRLLAEVPDGVKSAFLVECKAQALIDALTDDLALKVQLREPEVALEHALLYLHQTRVLELDKGRSIFRSAMTIRMEGDTSRRFNQAAFAPLEEFYKERTLQTHVMHEYAKLGVEDPAQALRLVKAYFTLPHKQFIREFFRGRTDLLERKTTDESYRRIVDDLQHPVQEALVTRARTGNHLVLAGPGSGKTRVIVHRIAYLLRVLRVSPGRIIALAYNRGAAIQLRRRLLALAGEDARGVLVMTYHAMALRLTGTSLAGAERTAINIDFGKMLQDAVDLLEGRSSALTDADEIRDRLLQGYEYIFVDEYQDIDEQQYALVSALAGRRRADADTKLSIMAVGDDDQNIYSFKGANIEFIRRFQSDYEGELTYLVENFRSTQNIISAANHVIQRGADRMKIDHPIRIDARRKDDPPGGRWAEVDKESRGAVRLITSPADPNLQAQLVYAEIQRIRRIDPAVKLSEIAVLCRTHAPLEKMRAICDVEGLLFEVTGPEAAKGQISLMRTREGWALARALRRRQLRMIRLGALRRHVNWQRRAQPRNTALLDLLDILEDIASTLQADIVPAAEVLELFYETAAEMRRDGRESAVKLMTAHAAKGLEFDHVIVMDCADWRWDQEDERRLLYVAMTRARQSLTLMRAEGGRNPCLVDLGTVDGVQDQLPAVRPLHRADLERRYVMLGPASMDIGFAGRKAPTDPTHRAIASLRPGDAVEVKGRFVQAVSGQIVGRLATSVDEIPLQRGNAFVVAVMVRTRSQTPEDYLPSLRVDQWETPLVEVQLAAGEAGGGRTEGPLSRSPR</sequence>
<dbReference type="InterPro" id="IPR001650">
    <property type="entry name" value="Helicase_C-like"/>
</dbReference>
<accession>A0ABU8VXG1</accession>
<feature type="binding site" evidence="5">
    <location>
        <begin position="968"/>
        <end position="975"/>
    </location>
    <ligand>
        <name>ATP</name>
        <dbReference type="ChEBI" id="CHEBI:30616"/>
    </ligand>
</feature>
<dbReference type="SMART" id="SM00487">
    <property type="entry name" value="DEXDc"/>
    <property type="match status" value="1"/>
</dbReference>
<dbReference type="SUPFAM" id="SSF52540">
    <property type="entry name" value="P-loop containing nucleoside triphosphate hydrolases"/>
    <property type="match status" value="2"/>
</dbReference>
<keyword evidence="11" id="KW-1185">Reference proteome</keyword>
<dbReference type="EC" id="3.6.4.12" evidence="10"/>
<dbReference type="InterPro" id="IPR014016">
    <property type="entry name" value="UvrD-like_ATP-bd"/>
</dbReference>
<evidence type="ECO:0000256" key="6">
    <source>
        <dbReference type="SAM" id="MobiDB-lite"/>
    </source>
</evidence>
<gene>
    <name evidence="10" type="ORF">WKW80_10705</name>
</gene>
<evidence type="ECO:0000256" key="2">
    <source>
        <dbReference type="ARBA" id="ARBA00022801"/>
    </source>
</evidence>
<dbReference type="EMBL" id="JBBKZV010000005">
    <property type="protein sequence ID" value="MEJ8822504.1"/>
    <property type="molecule type" value="Genomic_DNA"/>
</dbReference>
<dbReference type="InterPro" id="IPR027417">
    <property type="entry name" value="P-loop_NTPase"/>
</dbReference>
<evidence type="ECO:0000259" key="8">
    <source>
        <dbReference type="PROSITE" id="PS51194"/>
    </source>
</evidence>
<dbReference type="Pfam" id="PF13245">
    <property type="entry name" value="AAA_19"/>
    <property type="match status" value="1"/>
</dbReference>
<evidence type="ECO:0000313" key="11">
    <source>
        <dbReference type="Proteomes" id="UP001363010"/>
    </source>
</evidence>
<dbReference type="PANTHER" id="PTHR13710:SF150">
    <property type="entry name" value="ATP-DEPENDENT DNA HELICASE RECQ"/>
    <property type="match status" value="1"/>
</dbReference>
<dbReference type="Pfam" id="PF13361">
    <property type="entry name" value="UvrD_C"/>
    <property type="match status" value="1"/>
</dbReference>
<name>A0ABU8VXG1_9BURK</name>
<keyword evidence="1 5" id="KW-0547">Nucleotide-binding</keyword>
<dbReference type="Pfam" id="PF00270">
    <property type="entry name" value="DEAD"/>
    <property type="match status" value="1"/>
</dbReference>
<evidence type="ECO:0000256" key="3">
    <source>
        <dbReference type="ARBA" id="ARBA00022806"/>
    </source>
</evidence>
<feature type="region of interest" description="Disordered" evidence="6">
    <location>
        <begin position="1562"/>
        <end position="1581"/>
    </location>
</feature>
<evidence type="ECO:0000256" key="1">
    <source>
        <dbReference type="ARBA" id="ARBA00022741"/>
    </source>
</evidence>
<feature type="domain" description="Helicase C-terminal" evidence="8">
    <location>
        <begin position="364"/>
        <end position="533"/>
    </location>
</feature>
<proteinExistence type="predicted"/>
<dbReference type="GO" id="GO:0016787">
    <property type="term" value="F:hydrolase activity"/>
    <property type="evidence" value="ECO:0007669"/>
    <property type="project" value="UniProtKB-KW"/>
</dbReference>
<evidence type="ECO:0000256" key="5">
    <source>
        <dbReference type="PROSITE-ProRule" id="PRU00560"/>
    </source>
</evidence>
<dbReference type="CDD" id="cd17932">
    <property type="entry name" value="DEXQc_UvrD"/>
    <property type="match status" value="1"/>
</dbReference>
<dbReference type="RefSeq" id="WP_340363554.1">
    <property type="nucleotide sequence ID" value="NZ_JBBKZV010000005.1"/>
</dbReference>
<dbReference type="Proteomes" id="UP001363010">
    <property type="component" value="Unassembled WGS sequence"/>
</dbReference>
<dbReference type="PROSITE" id="PS51192">
    <property type="entry name" value="HELICASE_ATP_BIND_1"/>
    <property type="match status" value="1"/>
</dbReference>
<dbReference type="PROSITE" id="PS51198">
    <property type="entry name" value="UVRD_HELICASE_ATP_BIND"/>
    <property type="match status" value="1"/>
</dbReference>
<comment type="caution">
    <text evidence="10">The sequence shown here is derived from an EMBL/GenBank/DDBJ whole genome shotgun (WGS) entry which is preliminary data.</text>
</comment>
<evidence type="ECO:0000259" key="7">
    <source>
        <dbReference type="PROSITE" id="PS51192"/>
    </source>
</evidence>
<keyword evidence="2 5" id="KW-0378">Hydrolase</keyword>
<keyword evidence="4 5" id="KW-0067">ATP-binding</keyword>
<evidence type="ECO:0000313" key="10">
    <source>
        <dbReference type="EMBL" id="MEJ8822504.1"/>
    </source>
</evidence>
<reference evidence="10 11" key="1">
    <citation type="submission" date="2024-03" db="EMBL/GenBank/DDBJ databases">
        <title>Novel species of the genus Variovorax.</title>
        <authorList>
            <person name="Liu Q."/>
            <person name="Xin Y.-H."/>
        </authorList>
    </citation>
    <scope>NUCLEOTIDE SEQUENCE [LARGE SCALE GENOMIC DNA]</scope>
    <source>
        <strain evidence="10 11">KACC 18501</strain>
    </source>
</reference>
<dbReference type="PANTHER" id="PTHR13710">
    <property type="entry name" value="DNA HELICASE RECQ FAMILY MEMBER"/>
    <property type="match status" value="1"/>
</dbReference>
<dbReference type="Pfam" id="PF00271">
    <property type="entry name" value="Helicase_C"/>
    <property type="match status" value="1"/>
</dbReference>
<dbReference type="Gene3D" id="1.10.486.10">
    <property type="entry name" value="PCRA, domain 4"/>
    <property type="match status" value="1"/>
</dbReference>
<evidence type="ECO:0000256" key="4">
    <source>
        <dbReference type="ARBA" id="ARBA00022840"/>
    </source>
</evidence>
<dbReference type="InterPro" id="IPR004589">
    <property type="entry name" value="DNA_helicase_ATP-dep_RecQ"/>
</dbReference>
<dbReference type="NCBIfam" id="TIGR00614">
    <property type="entry name" value="recQ_fam"/>
    <property type="match status" value="1"/>
</dbReference>
<organism evidence="10 11">
    <name type="scientific">Variovorax humicola</name>
    <dbReference type="NCBI Taxonomy" id="1769758"/>
    <lineage>
        <taxon>Bacteria</taxon>
        <taxon>Pseudomonadati</taxon>
        <taxon>Pseudomonadota</taxon>
        <taxon>Betaproteobacteria</taxon>
        <taxon>Burkholderiales</taxon>
        <taxon>Comamonadaceae</taxon>
        <taxon>Variovorax</taxon>
    </lineage>
</organism>
<dbReference type="PROSITE" id="PS51194">
    <property type="entry name" value="HELICASE_CTER"/>
    <property type="match status" value="1"/>
</dbReference>
<dbReference type="SMART" id="SM00490">
    <property type="entry name" value="HELICc"/>
    <property type="match status" value="1"/>
</dbReference>
<feature type="domain" description="Helicase ATP-binding" evidence="7">
    <location>
        <begin position="164"/>
        <end position="339"/>
    </location>
</feature>
<protein>
    <submittedName>
        <fullName evidence="10">RecQ family ATP-dependent DNA helicase</fullName>
        <ecNumber evidence="10">3.6.4.12</ecNumber>
    </submittedName>
</protein>